<feature type="signal peptide" evidence="4">
    <location>
        <begin position="1"/>
        <end position="16"/>
    </location>
</feature>
<evidence type="ECO:0000256" key="3">
    <source>
        <dbReference type="SAM" id="MobiDB-lite"/>
    </source>
</evidence>
<keyword evidence="4" id="KW-0732">Signal</keyword>
<dbReference type="PROSITE" id="PS51155">
    <property type="entry name" value="CHIT_BIND_RR_2"/>
    <property type="match status" value="2"/>
</dbReference>
<dbReference type="PANTHER" id="PTHR10380:SF196">
    <property type="entry name" value="CUTICULAR PROTEIN 72EA"/>
    <property type="match status" value="1"/>
</dbReference>
<accession>E0VUZ7</accession>
<feature type="chain" id="PRO_5011412687" evidence="4">
    <location>
        <begin position="17"/>
        <end position="646"/>
    </location>
</feature>
<dbReference type="Proteomes" id="UP000009046">
    <property type="component" value="Unassembled WGS sequence"/>
</dbReference>
<dbReference type="HOGENOM" id="CLU_424101_0_0_1"/>
<keyword evidence="7" id="KW-1185">Reference proteome</keyword>
<dbReference type="EnsemblMetazoa" id="PHUM457090-RA">
    <property type="protein sequence ID" value="PHUM457090-PA"/>
    <property type="gene ID" value="PHUM457090"/>
</dbReference>
<feature type="region of interest" description="Disordered" evidence="3">
    <location>
        <begin position="389"/>
        <end position="411"/>
    </location>
</feature>
<keyword evidence="1 2" id="KW-0193">Cuticle</keyword>
<sequence length="646" mass="62475">MKFLVVLLAVFAVVATRPSNPSFHEPILQLYQSLGNQGQYAYGYTGSSSTKSESRSANGLTQGSYSYVDGDGVLQKVNYQADNNGFHVSATNLPVGPSGETAGTGAVPSASFRGTARYGSAGVYGARSGAGYGEVSGSGLLSGAAGGGLGSGSYSFSAPAVSSIGSGVSGLSSGFGAGHGAFGSGVTAYNTNVGGGVGAGLGVGQGSVLGTAYTSGVGLGGVNGAGLGDSVAVSALGGGAGLNSGSYSFSAPAVSSVGSGVAGLGAGHSTYNSGPGVVAVVGNGAGFQGSSRTGFGVGGSSLTALYGAPASPAVVVPPAPVQDTPEVSAEKARHYAAFEAAKYNAAVSVDDSAHHDDGQYRPNPSEDDGSYRGEGNALGFGVGLGSLTGFDDGQYRPNPNEDDGSYRGEGAETGLGVGFGAGTGLGVGQGLGVTANFRGLSFGTVSGHGANAGASSGGHGFGASAGINSNGQGLGASASFGPFTASAGLGSLGGGKFGVGAGTNVGSGGFGASASAGRFGVFAGHGTKTPASTEVAGGYGAGVRAGTGYSARYGTGYGRRAFYTIPSTFPSFSQYFTTGNLGQYTYGYSSGDQSSHQETRSADGSTHGGYSYVDTDGVLQTVKYVSDATGGFRVKATNLPVAVVAH</sequence>
<evidence type="ECO:0000313" key="7">
    <source>
        <dbReference type="Proteomes" id="UP000009046"/>
    </source>
</evidence>
<dbReference type="GO" id="GO:0062129">
    <property type="term" value="C:chitin-based extracellular matrix"/>
    <property type="evidence" value="ECO:0007669"/>
    <property type="project" value="TreeGrafter"/>
</dbReference>
<dbReference type="InterPro" id="IPR050468">
    <property type="entry name" value="Cuticle_Struct_Prot"/>
</dbReference>
<dbReference type="RefSeq" id="XP_002429941.1">
    <property type="nucleotide sequence ID" value="XM_002429896.1"/>
</dbReference>
<dbReference type="OrthoDB" id="8188035at2759"/>
<evidence type="ECO:0000256" key="2">
    <source>
        <dbReference type="PROSITE-ProRule" id="PRU00497"/>
    </source>
</evidence>
<feature type="region of interest" description="Disordered" evidence="3">
    <location>
        <begin position="351"/>
        <end position="375"/>
    </location>
</feature>
<evidence type="ECO:0000313" key="5">
    <source>
        <dbReference type="EMBL" id="EEB17203.1"/>
    </source>
</evidence>
<dbReference type="EMBL" id="DS235797">
    <property type="protein sequence ID" value="EEB17203.1"/>
    <property type="molecule type" value="Genomic_DNA"/>
</dbReference>
<dbReference type="OMA" id="RRAFYTI"/>
<name>E0VUZ7_PEDHC</name>
<reference evidence="5" key="1">
    <citation type="submission" date="2007-04" db="EMBL/GenBank/DDBJ databases">
        <title>Annotation of Pediculus humanus corporis strain USDA.</title>
        <authorList>
            <person name="Kirkness E."/>
            <person name="Hannick L."/>
            <person name="Hass B."/>
            <person name="Bruggner R."/>
            <person name="Lawson D."/>
            <person name="Bidwell S."/>
            <person name="Joardar V."/>
            <person name="Caler E."/>
            <person name="Walenz B."/>
            <person name="Inman J."/>
            <person name="Schobel S."/>
            <person name="Galinsky K."/>
            <person name="Amedeo P."/>
            <person name="Strausberg R."/>
        </authorList>
    </citation>
    <scope>NUCLEOTIDE SEQUENCE</scope>
    <source>
        <strain evidence="5">USDA</strain>
    </source>
</reference>
<proteinExistence type="predicted"/>
<dbReference type="InterPro" id="IPR000618">
    <property type="entry name" value="Insect_cuticle"/>
</dbReference>
<evidence type="ECO:0000256" key="1">
    <source>
        <dbReference type="ARBA" id="ARBA00022460"/>
    </source>
</evidence>
<dbReference type="KEGG" id="phu:Phum_PHUM457090"/>
<evidence type="ECO:0000256" key="4">
    <source>
        <dbReference type="SAM" id="SignalP"/>
    </source>
</evidence>
<organism>
    <name type="scientific">Pediculus humanus subsp. corporis</name>
    <name type="common">Body louse</name>
    <dbReference type="NCBI Taxonomy" id="121224"/>
    <lineage>
        <taxon>Eukaryota</taxon>
        <taxon>Metazoa</taxon>
        <taxon>Ecdysozoa</taxon>
        <taxon>Arthropoda</taxon>
        <taxon>Hexapoda</taxon>
        <taxon>Insecta</taxon>
        <taxon>Pterygota</taxon>
        <taxon>Neoptera</taxon>
        <taxon>Paraneoptera</taxon>
        <taxon>Psocodea</taxon>
        <taxon>Troctomorpha</taxon>
        <taxon>Phthiraptera</taxon>
        <taxon>Anoplura</taxon>
        <taxon>Pediculidae</taxon>
        <taxon>Pediculus</taxon>
    </lineage>
</organism>
<dbReference type="PANTHER" id="PTHR10380">
    <property type="entry name" value="CUTICLE PROTEIN"/>
    <property type="match status" value="1"/>
</dbReference>
<dbReference type="STRING" id="121224.E0VUZ7"/>
<dbReference type="VEuPathDB" id="VectorBase:PHUM457090"/>
<dbReference type="PROSITE" id="PS00233">
    <property type="entry name" value="CHIT_BIND_RR_1"/>
    <property type="match status" value="1"/>
</dbReference>
<dbReference type="eggNOG" id="ENOG502RYTI">
    <property type="taxonomic scope" value="Eukaryota"/>
</dbReference>
<reference evidence="5" key="2">
    <citation type="submission" date="2007-04" db="EMBL/GenBank/DDBJ databases">
        <title>The genome of the human body louse.</title>
        <authorList>
            <consortium name="The Human Body Louse Genome Consortium"/>
            <person name="Kirkness E."/>
            <person name="Walenz B."/>
            <person name="Hass B."/>
            <person name="Bruggner R."/>
            <person name="Strausberg R."/>
        </authorList>
    </citation>
    <scope>NUCLEOTIDE SEQUENCE</scope>
    <source>
        <strain evidence="5">USDA</strain>
    </source>
</reference>
<dbReference type="CTD" id="8230651"/>
<reference evidence="6" key="3">
    <citation type="submission" date="2021-02" db="UniProtKB">
        <authorList>
            <consortium name="EnsemblMetazoa"/>
        </authorList>
    </citation>
    <scope>IDENTIFICATION</scope>
    <source>
        <strain evidence="6">USDA</strain>
    </source>
</reference>
<dbReference type="AlphaFoldDB" id="E0VUZ7"/>
<gene>
    <name evidence="6" type="primary">8230651</name>
    <name evidence="5" type="ORF">Phum_PHUM457090</name>
</gene>
<dbReference type="GO" id="GO:0008010">
    <property type="term" value="F:structural constituent of chitin-based larval cuticle"/>
    <property type="evidence" value="ECO:0007669"/>
    <property type="project" value="TreeGrafter"/>
</dbReference>
<protein>
    <submittedName>
        <fullName evidence="5 6">Cuticle protein, putative</fullName>
    </submittedName>
</protein>
<dbReference type="InterPro" id="IPR031311">
    <property type="entry name" value="CHIT_BIND_RR_consensus"/>
</dbReference>
<dbReference type="Pfam" id="PF00379">
    <property type="entry name" value="Chitin_bind_4"/>
    <property type="match status" value="2"/>
</dbReference>
<dbReference type="InParanoid" id="E0VUZ7"/>
<dbReference type="GeneID" id="8230651"/>
<evidence type="ECO:0000313" key="6">
    <source>
        <dbReference type="EnsemblMetazoa" id="PHUM457090-PA"/>
    </source>
</evidence>
<dbReference type="EMBL" id="AAZO01005560">
    <property type="status" value="NOT_ANNOTATED_CDS"/>
    <property type="molecule type" value="Genomic_DNA"/>
</dbReference>